<dbReference type="EMBL" id="JBHSXN010000003">
    <property type="protein sequence ID" value="MFC6954291.1"/>
    <property type="molecule type" value="Genomic_DNA"/>
</dbReference>
<keyword evidence="4" id="KW-1185">Reference proteome</keyword>
<dbReference type="InterPro" id="IPR013783">
    <property type="entry name" value="Ig-like_fold"/>
</dbReference>
<feature type="region of interest" description="Disordered" evidence="1">
    <location>
        <begin position="328"/>
        <end position="376"/>
    </location>
</feature>
<reference evidence="3 4" key="1">
    <citation type="journal article" date="2019" name="Int. J. Syst. Evol. Microbiol.">
        <title>The Global Catalogue of Microorganisms (GCM) 10K type strain sequencing project: providing services to taxonomists for standard genome sequencing and annotation.</title>
        <authorList>
            <consortium name="The Broad Institute Genomics Platform"/>
            <consortium name="The Broad Institute Genome Sequencing Center for Infectious Disease"/>
            <person name="Wu L."/>
            <person name="Ma J."/>
        </authorList>
    </citation>
    <scope>NUCLEOTIDE SEQUENCE [LARGE SCALE GENOMIC DNA]</scope>
    <source>
        <strain evidence="3 4">GX26</strain>
    </source>
</reference>
<gene>
    <name evidence="3" type="ORF">ACFQGB_15620</name>
</gene>
<dbReference type="AlphaFoldDB" id="A0ABD5VGW7"/>
<dbReference type="Proteomes" id="UP001596395">
    <property type="component" value="Unassembled WGS sequence"/>
</dbReference>
<dbReference type="Pfam" id="PF07705">
    <property type="entry name" value="CARDB"/>
    <property type="match status" value="1"/>
</dbReference>
<dbReference type="Gene3D" id="2.60.40.10">
    <property type="entry name" value="Immunoglobulins"/>
    <property type="match status" value="1"/>
</dbReference>
<feature type="compositionally biased region" description="Low complexity" evidence="1">
    <location>
        <begin position="346"/>
        <end position="362"/>
    </location>
</feature>
<dbReference type="InterPro" id="IPR011635">
    <property type="entry name" value="CARDB"/>
</dbReference>
<dbReference type="RefSeq" id="WP_336351245.1">
    <property type="nucleotide sequence ID" value="NZ_JAZAQL010000003.1"/>
</dbReference>
<feature type="compositionally biased region" description="Basic and acidic residues" evidence="1">
    <location>
        <begin position="363"/>
        <end position="376"/>
    </location>
</feature>
<evidence type="ECO:0000256" key="1">
    <source>
        <dbReference type="SAM" id="MobiDB-lite"/>
    </source>
</evidence>
<accession>A0ABD5VGW7</accession>
<dbReference type="PANTHER" id="PTHR35902:SF3">
    <property type="entry name" value="NPCBM-ASSOCIATED, NEW3 DOMAIN OF ALPHA-GALACTOSIDASE"/>
    <property type="match status" value="1"/>
</dbReference>
<proteinExistence type="predicted"/>
<dbReference type="PANTHER" id="PTHR35902">
    <property type="entry name" value="S-LAYER DOMAIN-LIKE PROTEIN-RELATED"/>
    <property type="match status" value="1"/>
</dbReference>
<evidence type="ECO:0000313" key="3">
    <source>
        <dbReference type="EMBL" id="MFC6954291.1"/>
    </source>
</evidence>
<feature type="domain" description="CARDB" evidence="2">
    <location>
        <begin position="178"/>
        <end position="269"/>
    </location>
</feature>
<name>A0ABD5VGW7_9EURY</name>
<comment type="caution">
    <text evidence="3">The sequence shown here is derived from an EMBL/GenBank/DDBJ whole genome shotgun (WGS) entry which is preliminary data.</text>
</comment>
<evidence type="ECO:0000259" key="2">
    <source>
        <dbReference type="Pfam" id="PF07705"/>
    </source>
</evidence>
<sequence length="376" mass="39477">MRTVPVVAVLGIALLAASMGGVSQVEPPDEGTVLGSPSLSVAAQDNSFEWGDRRDLAVTIANAGDLVRGGPERFEDRVTTARSVEVSVATDRLPPALAGRLQVESGRVLLGELPEAGARTVNFSVGVSQSVPPGTYQLPVRISYEYTSFVRYGPNEPQYNDADREVVERVTIVVVDRPRLSLSAVRSTDVEPGTTGSFRFTVANTGTRVARDVGLTLATEGTAVGFGAESFRRSTVGVFVGDLEPGESANVTVTASAAEATAPGTYLVETTARYTAVGGFQRVQTDLRSGLRVADPNVTTPDERPAGDTPWIDGGVVVAAVGSAGASHQSVLCGRDPGPSGRLVDRTTAPSSSRRTLSSTSRLPEHDRTYFTVDGR</sequence>
<protein>
    <submittedName>
        <fullName evidence="3">COG1361 S-layer family protein</fullName>
    </submittedName>
</protein>
<evidence type="ECO:0000313" key="4">
    <source>
        <dbReference type="Proteomes" id="UP001596395"/>
    </source>
</evidence>
<organism evidence="3 4">
    <name type="scientific">Halorubellus litoreus</name>
    <dbReference type="NCBI Taxonomy" id="755308"/>
    <lineage>
        <taxon>Archaea</taxon>
        <taxon>Methanobacteriati</taxon>
        <taxon>Methanobacteriota</taxon>
        <taxon>Stenosarchaea group</taxon>
        <taxon>Halobacteria</taxon>
        <taxon>Halobacteriales</taxon>
        <taxon>Halorubellaceae</taxon>
        <taxon>Halorubellus</taxon>
    </lineage>
</organism>